<reference evidence="3" key="1">
    <citation type="submission" date="2016-10" db="EMBL/GenBank/DDBJ databases">
        <authorList>
            <person name="Varghese N."/>
            <person name="Submissions S."/>
        </authorList>
    </citation>
    <scope>NUCLEOTIDE SEQUENCE [LARGE SCALE GENOMIC DNA]</scope>
    <source>
        <strain evidence="3">DSM 45843</strain>
    </source>
</reference>
<keyword evidence="3" id="KW-1185">Reference proteome</keyword>
<dbReference type="RefSeq" id="WP_091249137.1">
    <property type="nucleotide sequence ID" value="NZ_FNIR01000015.1"/>
</dbReference>
<dbReference type="STRING" id="1052260.SAMN05660199_04076"/>
<dbReference type="EMBL" id="FNIR01000015">
    <property type="protein sequence ID" value="SDP51453.1"/>
    <property type="molecule type" value="Genomic_DNA"/>
</dbReference>
<dbReference type="OrthoDB" id="5194551at2"/>
<evidence type="ECO:0000313" key="2">
    <source>
        <dbReference type="EMBL" id="SDP51453.1"/>
    </source>
</evidence>
<organism evidence="2 3">
    <name type="scientific">Klenkia soli</name>
    <dbReference type="NCBI Taxonomy" id="1052260"/>
    <lineage>
        <taxon>Bacteria</taxon>
        <taxon>Bacillati</taxon>
        <taxon>Actinomycetota</taxon>
        <taxon>Actinomycetes</taxon>
        <taxon>Geodermatophilales</taxon>
        <taxon>Geodermatophilaceae</taxon>
        <taxon>Klenkia</taxon>
    </lineage>
</organism>
<sequence length="74" mass="7916">MTEPAPDPAPDETPEPQKTPVWWTAVPVLVGAYAVYGLAQGDTGSIWPWGDLVILAVALVLLGVVLAPRLRGRR</sequence>
<keyword evidence="1" id="KW-0812">Transmembrane</keyword>
<protein>
    <submittedName>
        <fullName evidence="2">Uncharacterized protein</fullName>
    </submittedName>
</protein>
<gene>
    <name evidence="2" type="ORF">SAMN05660199_04076</name>
</gene>
<evidence type="ECO:0000256" key="1">
    <source>
        <dbReference type="SAM" id="Phobius"/>
    </source>
</evidence>
<keyword evidence="1" id="KW-0472">Membrane</keyword>
<evidence type="ECO:0000313" key="3">
    <source>
        <dbReference type="Proteomes" id="UP000199088"/>
    </source>
</evidence>
<dbReference type="AlphaFoldDB" id="A0A1H0TBL2"/>
<name>A0A1H0TBL2_9ACTN</name>
<feature type="transmembrane region" description="Helical" evidence="1">
    <location>
        <begin position="21"/>
        <end position="40"/>
    </location>
</feature>
<feature type="transmembrane region" description="Helical" evidence="1">
    <location>
        <begin position="46"/>
        <end position="67"/>
    </location>
</feature>
<dbReference type="Proteomes" id="UP000199088">
    <property type="component" value="Unassembled WGS sequence"/>
</dbReference>
<proteinExistence type="predicted"/>
<accession>A0A1H0TBL2</accession>
<keyword evidence="1" id="KW-1133">Transmembrane helix</keyword>